<dbReference type="EMBL" id="BMKA01000001">
    <property type="protein sequence ID" value="GGA09467.1"/>
    <property type="molecule type" value="Genomic_DNA"/>
</dbReference>
<organism evidence="2 3">
    <name type="scientific">Neptunicoccus cionae</name>
    <dbReference type="NCBI Taxonomy" id="2035344"/>
    <lineage>
        <taxon>Bacteria</taxon>
        <taxon>Pseudomonadati</taxon>
        <taxon>Pseudomonadota</taxon>
        <taxon>Alphaproteobacteria</taxon>
        <taxon>Rhodobacterales</taxon>
        <taxon>Paracoccaceae</taxon>
        <taxon>Neptunicoccus</taxon>
    </lineage>
</organism>
<dbReference type="RefSeq" id="WP_188670906.1">
    <property type="nucleotide sequence ID" value="NZ_BMKA01000001.1"/>
</dbReference>
<feature type="signal peptide" evidence="1">
    <location>
        <begin position="1"/>
        <end position="28"/>
    </location>
</feature>
<reference evidence="2" key="1">
    <citation type="journal article" date="2014" name="Int. J. Syst. Evol. Microbiol.">
        <title>Complete genome sequence of Corynebacterium casei LMG S-19264T (=DSM 44701T), isolated from a smear-ripened cheese.</title>
        <authorList>
            <consortium name="US DOE Joint Genome Institute (JGI-PGF)"/>
            <person name="Walter F."/>
            <person name="Albersmeier A."/>
            <person name="Kalinowski J."/>
            <person name="Ruckert C."/>
        </authorList>
    </citation>
    <scope>NUCLEOTIDE SEQUENCE</scope>
    <source>
        <strain evidence="2">CGMCC 1.15880</strain>
    </source>
</reference>
<gene>
    <name evidence="2" type="ORF">GCM10011498_06780</name>
</gene>
<dbReference type="InterPro" id="IPR045467">
    <property type="entry name" value="DUF6497"/>
</dbReference>
<evidence type="ECO:0000256" key="1">
    <source>
        <dbReference type="SAM" id="SignalP"/>
    </source>
</evidence>
<accession>A0A916QSI8</accession>
<evidence type="ECO:0000313" key="3">
    <source>
        <dbReference type="Proteomes" id="UP000628017"/>
    </source>
</evidence>
<evidence type="ECO:0000313" key="2">
    <source>
        <dbReference type="EMBL" id="GGA09467.1"/>
    </source>
</evidence>
<feature type="chain" id="PRO_5037034095" description="ABC transporter substrate-binding protein" evidence="1">
    <location>
        <begin position="29"/>
        <end position="143"/>
    </location>
</feature>
<name>A0A916QSI8_9RHOB</name>
<evidence type="ECO:0008006" key="4">
    <source>
        <dbReference type="Google" id="ProtNLM"/>
    </source>
</evidence>
<proteinExistence type="predicted"/>
<protein>
    <recommendedName>
        <fullName evidence="4">ABC transporter substrate-binding protein</fullName>
    </recommendedName>
</protein>
<comment type="caution">
    <text evidence="2">The sequence shown here is derived from an EMBL/GenBank/DDBJ whole genome shotgun (WGS) entry which is preliminary data.</text>
</comment>
<dbReference type="AlphaFoldDB" id="A0A916QSI8"/>
<keyword evidence="3" id="KW-1185">Reference proteome</keyword>
<dbReference type="Pfam" id="PF20107">
    <property type="entry name" value="DUF6497"/>
    <property type="match status" value="1"/>
</dbReference>
<dbReference type="Proteomes" id="UP000628017">
    <property type="component" value="Unassembled WGS sequence"/>
</dbReference>
<keyword evidence="1" id="KW-0732">Signal</keyword>
<reference evidence="2" key="2">
    <citation type="submission" date="2020-09" db="EMBL/GenBank/DDBJ databases">
        <authorList>
            <person name="Sun Q."/>
            <person name="Zhou Y."/>
        </authorList>
    </citation>
    <scope>NUCLEOTIDE SEQUENCE</scope>
    <source>
        <strain evidence="2">CGMCC 1.15880</strain>
    </source>
</reference>
<sequence length="143" mass="15275">MVDPRITRIGAGALATGLLMATLLGATASQQDVTEIAVPSGQPLSLYESRIVAPENKILYLSFLAEALGGEYGVTFDRASIDMDTVCEEIGIPMAGKLIGNGTRIDEIVVRLMERPIDYGAVDETAAQFLNAYDISGGTCEWF</sequence>